<comment type="caution">
    <text evidence="2">The sequence shown here is derived from an EMBL/GenBank/DDBJ whole genome shotgun (WGS) entry which is preliminary data.</text>
</comment>
<dbReference type="InterPro" id="IPR031982">
    <property type="entry name" value="PilE-like"/>
</dbReference>
<dbReference type="EMBL" id="JBHRYA010000009">
    <property type="protein sequence ID" value="MFC3717083.1"/>
    <property type="molecule type" value="Genomic_DNA"/>
</dbReference>
<evidence type="ECO:0000313" key="3">
    <source>
        <dbReference type="Proteomes" id="UP001595705"/>
    </source>
</evidence>
<accession>A0ABV7XQ04</accession>
<sequence length="127" mass="13387">MRGFTLIELMVVVAIIAILASIAYPAYTDYIVKTRRSAGAACLMEQAQFMERYYTTNMGYAGAVLPATACTSELSDHYSFAFSAGPAAATYTLAATPQGSQASQDSSCGTLTINQAGVKSPTTDGCW</sequence>
<keyword evidence="1" id="KW-0812">Transmembrane</keyword>
<evidence type="ECO:0000256" key="1">
    <source>
        <dbReference type="SAM" id="Phobius"/>
    </source>
</evidence>
<protein>
    <submittedName>
        <fullName evidence="2">Type IV pilin protein</fullName>
    </submittedName>
</protein>
<dbReference type="SUPFAM" id="SSF54523">
    <property type="entry name" value="Pili subunits"/>
    <property type="match status" value="1"/>
</dbReference>
<proteinExistence type="predicted"/>
<dbReference type="Pfam" id="PF16732">
    <property type="entry name" value="ComP_DUS"/>
    <property type="match status" value="1"/>
</dbReference>
<dbReference type="PANTHER" id="PTHR30093">
    <property type="entry name" value="GENERAL SECRETION PATHWAY PROTEIN G"/>
    <property type="match status" value="1"/>
</dbReference>
<feature type="transmembrane region" description="Helical" evidence="1">
    <location>
        <begin position="6"/>
        <end position="27"/>
    </location>
</feature>
<dbReference type="PANTHER" id="PTHR30093:SF47">
    <property type="entry name" value="TYPE IV PILUS NON-CORE MINOR PILIN PILE"/>
    <property type="match status" value="1"/>
</dbReference>
<dbReference type="InterPro" id="IPR045584">
    <property type="entry name" value="Pilin-like"/>
</dbReference>
<name>A0ABV7XQ04_9GAMM</name>
<reference evidence="3" key="1">
    <citation type="journal article" date="2019" name="Int. J. Syst. Evol. Microbiol.">
        <title>The Global Catalogue of Microorganisms (GCM) 10K type strain sequencing project: providing services to taxonomists for standard genome sequencing and annotation.</title>
        <authorList>
            <consortium name="The Broad Institute Genomics Platform"/>
            <consortium name="The Broad Institute Genome Sequencing Center for Infectious Disease"/>
            <person name="Wu L."/>
            <person name="Ma J."/>
        </authorList>
    </citation>
    <scope>NUCLEOTIDE SEQUENCE [LARGE SCALE GENOMIC DNA]</scope>
    <source>
        <strain evidence="3">KCTC 42441</strain>
    </source>
</reference>
<dbReference type="Pfam" id="PF07963">
    <property type="entry name" value="N_methyl"/>
    <property type="match status" value="1"/>
</dbReference>
<dbReference type="InterPro" id="IPR012902">
    <property type="entry name" value="N_methyl_site"/>
</dbReference>
<dbReference type="NCBIfam" id="TIGR02532">
    <property type="entry name" value="IV_pilin_GFxxxE"/>
    <property type="match status" value="1"/>
</dbReference>
<gene>
    <name evidence="2" type="ORF">ACFONC_13045</name>
</gene>
<evidence type="ECO:0000313" key="2">
    <source>
        <dbReference type="EMBL" id="MFC3717083.1"/>
    </source>
</evidence>
<keyword evidence="3" id="KW-1185">Reference proteome</keyword>
<dbReference type="RefSeq" id="WP_386744780.1">
    <property type="nucleotide sequence ID" value="NZ_JBHRYA010000009.1"/>
</dbReference>
<dbReference type="Proteomes" id="UP001595705">
    <property type="component" value="Unassembled WGS sequence"/>
</dbReference>
<organism evidence="2 3">
    <name type="scientific">Luteimonas soli</name>
    <dbReference type="NCBI Taxonomy" id="1648966"/>
    <lineage>
        <taxon>Bacteria</taxon>
        <taxon>Pseudomonadati</taxon>
        <taxon>Pseudomonadota</taxon>
        <taxon>Gammaproteobacteria</taxon>
        <taxon>Lysobacterales</taxon>
        <taxon>Lysobacteraceae</taxon>
        <taxon>Luteimonas</taxon>
    </lineage>
</organism>
<keyword evidence="1" id="KW-1133">Transmembrane helix</keyword>
<dbReference type="Gene3D" id="3.30.700.10">
    <property type="entry name" value="Glycoprotein, Type 4 Pilin"/>
    <property type="match status" value="1"/>
</dbReference>
<dbReference type="PROSITE" id="PS00409">
    <property type="entry name" value="PROKAR_NTER_METHYL"/>
    <property type="match status" value="1"/>
</dbReference>
<keyword evidence="1" id="KW-0472">Membrane</keyword>